<evidence type="ECO:0000256" key="1">
    <source>
        <dbReference type="ARBA" id="ARBA00004571"/>
    </source>
</evidence>
<keyword evidence="5 7" id="KW-0472">Membrane</keyword>
<keyword evidence="6 7" id="KW-0998">Cell outer membrane</keyword>
<organism evidence="9 10">
    <name type="scientific">Pseudotamlana haliotis</name>
    <dbReference type="NCBI Taxonomy" id="2614804"/>
    <lineage>
        <taxon>Bacteria</taxon>
        <taxon>Pseudomonadati</taxon>
        <taxon>Bacteroidota</taxon>
        <taxon>Flavobacteriia</taxon>
        <taxon>Flavobacteriales</taxon>
        <taxon>Flavobacteriaceae</taxon>
        <taxon>Pseudotamlana</taxon>
    </lineage>
</organism>
<comment type="similarity">
    <text evidence="7">Belongs to the TonB-dependent receptor family.</text>
</comment>
<dbReference type="Pfam" id="PF13715">
    <property type="entry name" value="CarbopepD_reg_2"/>
    <property type="match status" value="1"/>
</dbReference>
<name>A0A6N6ME87_9FLAO</name>
<dbReference type="NCBIfam" id="TIGR04056">
    <property type="entry name" value="OMP_RagA_SusC"/>
    <property type="match status" value="1"/>
</dbReference>
<keyword evidence="4 7" id="KW-0812">Transmembrane</keyword>
<evidence type="ECO:0000256" key="5">
    <source>
        <dbReference type="ARBA" id="ARBA00023136"/>
    </source>
</evidence>
<dbReference type="Gene3D" id="2.60.40.1120">
    <property type="entry name" value="Carboxypeptidase-like, regulatory domain"/>
    <property type="match status" value="1"/>
</dbReference>
<evidence type="ECO:0000313" key="9">
    <source>
        <dbReference type="EMBL" id="KAB1068059.1"/>
    </source>
</evidence>
<dbReference type="InterPro" id="IPR037066">
    <property type="entry name" value="Plug_dom_sf"/>
</dbReference>
<evidence type="ECO:0000256" key="6">
    <source>
        <dbReference type="ARBA" id="ARBA00023237"/>
    </source>
</evidence>
<comment type="caution">
    <text evidence="9">The sequence shown here is derived from an EMBL/GenBank/DDBJ whole genome shotgun (WGS) entry which is preliminary data.</text>
</comment>
<keyword evidence="2 7" id="KW-0813">Transport</keyword>
<feature type="domain" description="TonB-dependent receptor plug" evidence="8">
    <location>
        <begin position="121"/>
        <end position="243"/>
    </location>
</feature>
<dbReference type="InterPro" id="IPR023997">
    <property type="entry name" value="TonB-dep_OMP_SusC/RagA_CS"/>
</dbReference>
<dbReference type="NCBIfam" id="TIGR04057">
    <property type="entry name" value="SusC_RagA_signa"/>
    <property type="match status" value="1"/>
</dbReference>
<keyword evidence="3 7" id="KW-1134">Transmembrane beta strand</keyword>
<sequence length="1061" mass="117085">MEIKHFKFMMFLCVFMTTGFFDLEAQEVQITGSVTSTEDDMPIPGVNIIIANTITGTTTNFDGVYTISAKVGDVLVFSYVGYTDVKRTVGANKIVNVQLVESVEKLDDVVVTALGISRKEQSLGYAISKVDGEGLAEIKSINAVNSLAGKVAGVDIAQPNTGPGGSSKVIIRGNTKFNGSNQPLYVIDGVPMDNNTFGQAGQYGGQDLGDGISSINPDDIETMSVLKGPAAAALYGSRGGNGVILITTKSFKDNTKSKFNIDFSSNLTFDQVVGEYEDVQHVYGQGIKTPPKDVGDATGMWSWGGKMDPDLEFISFDGQIRDYGLKKNHIKSFFKTGHTAQNTIAFSGGNQDANFRFSASDVSMDDIVPNSGLHRNNFSLRGTMKMWKKLSVDAKVNYSVEDVGNRPYLGYSGANTALALLGLPGNIDQEWLEDSAVDANGDYVFWNSSTRIINPYFSLYHMKNESKKNRVLGYASLTYEMTDWLNFKFKSGVDTFNYDYYNFSPLTTPLAEWGEMREIDSKTTESNTEFLFSANKELNDNWTLGGSFGGNLMHFENETNTILGKNQGAENVISINNYNEYVIAAENPRKEVRSIYGFANIGFKDYLFVDVTGRQDWSSTLKQGNNSYFYPSVTGAFVVTKAIENMSGKFLPYAKLRASYAEVGGDTDPYANNRYFDFPYSSNGANFSTVNGSTYFTNINPSRTKGYEFGLDAKLLNWRVGLDVTYYNQTTFDEIMNIPISNANGFEYASINAGEINNKGWEVMLNIVPVKTENARWDLTFNFANNENQIVKLHDDAKRQTLARADWISSLITADEGGSYGDIVGYDFKRTADGTPIMDVNGMPVRSDEQVTLGNGQYKFTGGITNTFQYKGFKLRALVQMKSGADLLSMTNQKLHQQGAHVATLEGREGWSQSELERENAGITAGNWVATGGYLAQGVIEDGVDSNGDPSYRANDVYVDPREYWGNVANAHIIEPFVYDASYVKLRELSLSYTLDPAVLKQLGFLKGLTFSLIGRNLWLIYSNVPNIDPESTYSISNGQGYEYGSLPQRQGYGFNLTAKF</sequence>
<dbReference type="EMBL" id="WAAT01000041">
    <property type="protein sequence ID" value="KAB1068059.1"/>
    <property type="molecule type" value="Genomic_DNA"/>
</dbReference>
<keyword evidence="10" id="KW-1185">Reference proteome</keyword>
<evidence type="ECO:0000256" key="7">
    <source>
        <dbReference type="PROSITE-ProRule" id="PRU01360"/>
    </source>
</evidence>
<accession>A0A6N6ME87</accession>
<protein>
    <submittedName>
        <fullName evidence="9">SusC/RagA family TonB-linked outer membrane protein</fullName>
    </submittedName>
</protein>
<evidence type="ECO:0000313" key="10">
    <source>
        <dbReference type="Proteomes" id="UP000441333"/>
    </source>
</evidence>
<dbReference type="SUPFAM" id="SSF49464">
    <property type="entry name" value="Carboxypeptidase regulatory domain-like"/>
    <property type="match status" value="1"/>
</dbReference>
<dbReference type="Pfam" id="PF07715">
    <property type="entry name" value="Plug"/>
    <property type="match status" value="1"/>
</dbReference>
<evidence type="ECO:0000256" key="4">
    <source>
        <dbReference type="ARBA" id="ARBA00022692"/>
    </source>
</evidence>
<evidence type="ECO:0000256" key="3">
    <source>
        <dbReference type="ARBA" id="ARBA00022452"/>
    </source>
</evidence>
<dbReference type="InterPro" id="IPR039426">
    <property type="entry name" value="TonB-dep_rcpt-like"/>
</dbReference>
<reference evidence="9 10" key="1">
    <citation type="submission" date="2019-09" db="EMBL/GenBank/DDBJ databases">
        <authorList>
            <person name="Cao W.R."/>
        </authorList>
    </citation>
    <scope>NUCLEOTIDE SEQUENCE [LARGE SCALE GENOMIC DNA]</scope>
    <source>
        <strain evidence="9 10">B1N29</strain>
    </source>
</reference>
<dbReference type="PROSITE" id="PS52016">
    <property type="entry name" value="TONB_DEPENDENT_REC_3"/>
    <property type="match status" value="1"/>
</dbReference>
<evidence type="ECO:0000259" key="8">
    <source>
        <dbReference type="Pfam" id="PF07715"/>
    </source>
</evidence>
<dbReference type="RefSeq" id="WP_150938576.1">
    <property type="nucleotide sequence ID" value="NZ_WAAT01000041.1"/>
</dbReference>
<dbReference type="InterPro" id="IPR008969">
    <property type="entry name" value="CarboxyPept-like_regulatory"/>
</dbReference>
<proteinExistence type="inferred from homology"/>
<dbReference type="Gene3D" id="2.170.130.10">
    <property type="entry name" value="TonB-dependent receptor, plug domain"/>
    <property type="match status" value="1"/>
</dbReference>
<dbReference type="SUPFAM" id="SSF56935">
    <property type="entry name" value="Porins"/>
    <property type="match status" value="1"/>
</dbReference>
<dbReference type="InterPro" id="IPR036942">
    <property type="entry name" value="Beta-barrel_TonB_sf"/>
</dbReference>
<comment type="subcellular location">
    <subcellularLocation>
        <location evidence="1 7">Cell outer membrane</location>
        <topology evidence="1 7">Multi-pass membrane protein</topology>
    </subcellularLocation>
</comment>
<dbReference type="InterPro" id="IPR023996">
    <property type="entry name" value="TonB-dep_OMP_SusC/RagA"/>
</dbReference>
<dbReference type="AlphaFoldDB" id="A0A6N6ME87"/>
<gene>
    <name evidence="9" type="ORF">F6U93_07945</name>
</gene>
<dbReference type="InterPro" id="IPR012910">
    <property type="entry name" value="Plug_dom"/>
</dbReference>
<dbReference type="Gene3D" id="2.40.170.20">
    <property type="entry name" value="TonB-dependent receptor, beta-barrel domain"/>
    <property type="match status" value="1"/>
</dbReference>
<dbReference type="Proteomes" id="UP000441333">
    <property type="component" value="Unassembled WGS sequence"/>
</dbReference>
<evidence type="ECO:0000256" key="2">
    <source>
        <dbReference type="ARBA" id="ARBA00022448"/>
    </source>
</evidence>
<dbReference type="GO" id="GO:0009279">
    <property type="term" value="C:cell outer membrane"/>
    <property type="evidence" value="ECO:0007669"/>
    <property type="project" value="UniProtKB-SubCell"/>
</dbReference>